<protein>
    <submittedName>
        <fullName evidence="1">Uncharacterized protein</fullName>
    </submittedName>
</protein>
<reference evidence="1 2" key="1">
    <citation type="journal article" date="2016" name="Genome Announc.">
        <title>Whole-Genome Sequence of Rummeliibacillus stabekisii Strain PP9 Isolated from Antarctic Soil.</title>
        <authorList>
            <person name="da Mota F.F."/>
            <person name="Vollu R.E."/>
            <person name="Jurelevicius D."/>
            <person name="Seldin L."/>
        </authorList>
    </citation>
    <scope>NUCLEOTIDE SEQUENCE [LARGE SCALE GENOMIC DNA]</scope>
    <source>
        <strain evidence="1 2">PP9</strain>
    </source>
</reference>
<sequence>MLTFEEKQHIIESFKELTRKEISMGRLNYHFEESQFEKKIVVEKLHPNGNGFVYVGDLLRYPTAQKGLVNIRDFTEQELREVIEDSIMYLSEVDEPIEEEKFEQTWLNRDKAELLLVNDEPYWNIYHGENLEESFGTRDDAEDYLYAEGFKPSAQK</sequence>
<evidence type="ECO:0000313" key="1">
    <source>
        <dbReference type="EMBL" id="AMX00237.1"/>
    </source>
</evidence>
<dbReference type="AlphaFoldDB" id="A0A143HFI4"/>
<dbReference type="OrthoDB" id="2360619at2"/>
<dbReference type="Proteomes" id="UP000076021">
    <property type="component" value="Chromosome"/>
</dbReference>
<keyword evidence="2" id="KW-1185">Reference proteome</keyword>
<dbReference type="RefSeq" id="WP_066790402.1">
    <property type="nucleotide sequence ID" value="NZ_CP014806.1"/>
</dbReference>
<name>A0A143HFI4_9BACL</name>
<reference evidence="2" key="2">
    <citation type="submission" date="2016-03" db="EMBL/GenBank/DDBJ databases">
        <authorList>
            <person name="Ploux O."/>
        </authorList>
    </citation>
    <scope>NUCLEOTIDE SEQUENCE [LARGE SCALE GENOMIC DNA]</scope>
    <source>
        <strain evidence="2">PP9</strain>
    </source>
</reference>
<dbReference type="EMBL" id="CP014806">
    <property type="protein sequence ID" value="AMX00237.1"/>
    <property type="molecule type" value="Genomic_DNA"/>
</dbReference>
<evidence type="ECO:0000313" key="2">
    <source>
        <dbReference type="Proteomes" id="UP000076021"/>
    </source>
</evidence>
<dbReference type="KEGG" id="rst:ATY39_12960"/>
<dbReference type="STRING" id="241244.ATY39_12960"/>
<gene>
    <name evidence="1" type="ORF">ATY39_12960</name>
</gene>
<accession>A0A143HFI4</accession>
<organism evidence="1 2">
    <name type="scientific">Rummeliibacillus stabekisii</name>
    <dbReference type="NCBI Taxonomy" id="241244"/>
    <lineage>
        <taxon>Bacteria</taxon>
        <taxon>Bacillati</taxon>
        <taxon>Bacillota</taxon>
        <taxon>Bacilli</taxon>
        <taxon>Bacillales</taxon>
        <taxon>Caryophanaceae</taxon>
        <taxon>Rummeliibacillus</taxon>
    </lineage>
</organism>
<proteinExistence type="predicted"/>